<dbReference type="NCBIfam" id="NF008053">
    <property type="entry name" value="PRK10787.1"/>
    <property type="match status" value="1"/>
</dbReference>
<dbReference type="InterPro" id="IPR046336">
    <property type="entry name" value="Lon_prtase_N_sf"/>
</dbReference>
<dbReference type="Pfam" id="PF05362">
    <property type="entry name" value="Lon_C"/>
    <property type="match status" value="1"/>
</dbReference>
<dbReference type="InterPro" id="IPR008269">
    <property type="entry name" value="Lon_proteolytic"/>
</dbReference>
<dbReference type="InterPro" id="IPR027543">
    <property type="entry name" value="Lon_bac"/>
</dbReference>
<evidence type="ECO:0000313" key="14">
    <source>
        <dbReference type="Proteomes" id="UP000287394"/>
    </source>
</evidence>
<dbReference type="SMART" id="SM00382">
    <property type="entry name" value="AAA"/>
    <property type="match status" value="1"/>
</dbReference>
<proteinExistence type="evidence at transcript level"/>
<gene>
    <name evidence="9" type="primary">lon</name>
    <name evidence="13" type="ORF">CCAX7_42640</name>
</gene>
<dbReference type="PANTHER" id="PTHR10046">
    <property type="entry name" value="ATP DEPENDENT LON PROTEASE FAMILY MEMBER"/>
    <property type="match status" value="1"/>
</dbReference>
<dbReference type="EC" id="3.4.21.53" evidence="9 10"/>
<dbReference type="PIRSF" id="PIRSF001174">
    <property type="entry name" value="Lon_proteas"/>
    <property type="match status" value="1"/>
</dbReference>
<dbReference type="Gene3D" id="1.10.8.60">
    <property type="match status" value="1"/>
</dbReference>
<comment type="function">
    <text evidence="9">ATP-dependent serine protease that mediates the selective degradation of mutant and abnormal proteins as well as certain short-lived regulatory proteins. Required for cellular homeostasis and for survival from DNA damage and developmental changes induced by stress. Degrades polypeptides processively to yield small peptide fragments that are 5 to 10 amino acids long. Binds to DNA in a double-stranded, site-specific manner.</text>
</comment>
<dbReference type="GO" id="GO:0005737">
    <property type="term" value="C:cytoplasm"/>
    <property type="evidence" value="ECO:0007669"/>
    <property type="project" value="UniProtKB-SubCell"/>
</dbReference>
<dbReference type="PROSITE" id="PS51787">
    <property type="entry name" value="LON_N"/>
    <property type="match status" value="1"/>
</dbReference>
<feature type="binding site" evidence="9">
    <location>
        <begin position="372"/>
        <end position="379"/>
    </location>
    <ligand>
        <name>ATP</name>
        <dbReference type="ChEBI" id="CHEBI:30616"/>
    </ligand>
</feature>
<dbReference type="SMART" id="SM00464">
    <property type="entry name" value="LON"/>
    <property type="match status" value="1"/>
</dbReference>
<dbReference type="InterPro" id="IPR004815">
    <property type="entry name" value="Lon_bac/euk-typ"/>
</dbReference>
<dbReference type="Gene3D" id="1.20.5.5270">
    <property type="match status" value="1"/>
</dbReference>
<dbReference type="InterPro" id="IPR020568">
    <property type="entry name" value="Ribosomal_Su5_D2-typ_SF"/>
</dbReference>
<dbReference type="PROSITE" id="PS01046">
    <property type="entry name" value="LON_SER"/>
    <property type="match status" value="1"/>
</dbReference>
<dbReference type="GO" id="GO:0005524">
    <property type="term" value="F:ATP binding"/>
    <property type="evidence" value="ECO:0007669"/>
    <property type="project" value="UniProtKB-UniRule"/>
</dbReference>
<keyword evidence="8 9" id="KW-0346">Stress response</keyword>
<dbReference type="Gene3D" id="2.30.130.40">
    <property type="entry name" value="LON domain-like"/>
    <property type="match status" value="1"/>
</dbReference>
<dbReference type="FunCoup" id="A0A402CXP8">
    <property type="interactions" value="445"/>
</dbReference>
<organism evidence="13 14">
    <name type="scientific">Capsulimonas corticalis</name>
    <dbReference type="NCBI Taxonomy" id="2219043"/>
    <lineage>
        <taxon>Bacteria</taxon>
        <taxon>Bacillati</taxon>
        <taxon>Armatimonadota</taxon>
        <taxon>Armatimonadia</taxon>
        <taxon>Capsulimonadales</taxon>
        <taxon>Capsulimonadaceae</taxon>
        <taxon>Capsulimonas</taxon>
    </lineage>
</organism>
<evidence type="ECO:0000256" key="7">
    <source>
        <dbReference type="ARBA" id="ARBA00022840"/>
    </source>
</evidence>
<dbReference type="Pfam" id="PF02190">
    <property type="entry name" value="LON_substr_bdg"/>
    <property type="match status" value="1"/>
</dbReference>
<dbReference type="SUPFAM" id="SSF88697">
    <property type="entry name" value="PUA domain-like"/>
    <property type="match status" value="1"/>
</dbReference>
<dbReference type="SUPFAM" id="SSF52540">
    <property type="entry name" value="P-loop containing nucleoside triphosphate hydrolases"/>
    <property type="match status" value="1"/>
</dbReference>
<dbReference type="Pfam" id="PF22667">
    <property type="entry name" value="Lon_lid"/>
    <property type="match status" value="1"/>
</dbReference>
<dbReference type="InterPro" id="IPR027417">
    <property type="entry name" value="P-loop_NTPase"/>
</dbReference>
<dbReference type="RefSeq" id="WP_119322095.1">
    <property type="nucleotide sequence ID" value="NZ_AP025739.1"/>
</dbReference>
<dbReference type="Proteomes" id="UP000287394">
    <property type="component" value="Chromosome"/>
</dbReference>
<dbReference type="InterPro" id="IPR003111">
    <property type="entry name" value="Lon_prtase_N"/>
</dbReference>
<evidence type="ECO:0000256" key="2">
    <source>
        <dbReference type="ARBA" id="ARBA00022490"/>
    </source>
</evidence>
<keyword evidence="4 9" id="KW-0547">Nucleotide-binding</keyword>
<evidence type="ECO:0000256" key="11">
    <source>
        <dbReference type="PROSITE-ProRule" id="PRU01122"/>
    </source>
</evidence>
<dbReference type="GO" id="GO:0004176">
    <property type="term" value="F:ATP-dependent peptidase activity"/>
    <property type="evidence" value="ECO:0007669"/>
    <property type="project" value="UniProtKB-UniRule"/>
</dbReference>
<dbReference type="KEGG" id="ccot:CCAX7_42640"/>
<name>A0A402CXP8_9BACT</name>
<comment type="catalytic activity">
    <reaction evidence="9 10 11">
        <text>Hydrolysis of proteins in presence of ATP.</text>
        <dbReference type="EC" id="3.4.21.53"/>
    </reaction>
</comment>
<comment type="subunit">
    <text evidence="9 10">Homohexamer. Organized in a ring with a central cavity.</text>
</comment>
<evidence type="ECO:0000256" key="4">
    <source>
        <dbReference type="ARBA" id="ARBA00022741"/>
    </source>
</evidence>
<dbReference type="HAMAP" id="MF_01973">
    <property type="entry name" value="lon_bact"/>
    <property type="match status" value="1"/>
</dbReference>
<dbReference type="PROSITE" id="PS51786">
    <property type="entry name" value="LON_PROTEOLYTIC"/>
    <property type="match status" value="1"/>
</dbReference>
<accession>A0A402CXP8</accession>
<dbReference type="InterPro" id="IPR003593">
    <property type="entry name" value="AAA+_ATPase"/>
</dbReference>
<dbReference type="AlphaFoldDB" id="A0A402CXP8"/>
<dbReference type="Gene3D" id="3.40.50.300">
    <property type="entry name" value="P-loop containing nucleotide triphosphate hydrolases"/>
    <property type="match status" value="1"/>
</dbReference>
<dbReference type="GO" id="GO:0004252">
    <property type="term" value="F:serine-type endopeptidase activity"/>
    <property type="evidence" value="ECO:0007669"/>
    <property type="project" value="UniProtKB-UniRule"/>
</dbReference>
<dbReference type="GO" id="GO:0006515">
    <property type="term" value="P:protein quality control for misfolded or incompletely synthesized proteins"/>
    <property type="evidence" value="ECO:0007669"/>
    <property type="project" value="UniProtKB-UniRule"/>
</dbReference>
<dbReference type="CDD" id="cd19500">
    <property type="entry name" value="RecA-like_Lon"/>
    <property type="match status" value="1"/>
</dbReference>
<evidence type="ECO:0000256" key="1">
    <source>
        <dbReference type="ARBA" id="ARBA00004496"/>
    </source>
</evidence>
<keyword evidence="2 9" id="KW-0963">Cytoplasm</keyword>
<dbReference type="Pfam" id="PF00004">
    <property type="entry name" value="AAA"/>
    <property type="match status" value="1"/>
</dbReference>
<keyword evidence="3 9" id="KW-0645">Protease</keyword>
<dbReference type="Gene3D" id="1.20.58.1480">
    <property type="match status" value="1"/>
</dbReference>
<dbReference type="NCBIfam" id="TIGR00763">
    <property type="entry name" value="lon"/>
    <property type="match status" value="1"/>
</dbReference>
<evidence type="ECO:0000256" key="8">
    <source>
        <dbReference type="ARBA" id="ARBA00023016"/>
    </source>
</evidence>
<dbReference type="EMBL" id="AP025739">
    <property type="protein sequence ID" value="BDI32213.1"/>
    <property type="molecule type" value="Genomic_DNA"/>
</dbReference>
<keyword evidence="5 9" id="KW-0378">Hydrolase</keyword>
<dbReference type="InterPro" id="IPR054594">
    <property type="entry name" value="Lon_lid"/>
</dbReference>
<feature type="active site" evidence="9 11">
    <location>
        <position position="696"/>
    </location>
</feature>
<evidence type="ECO:0000256" key="9">
    <source>
        <dbReference type="HAMAP-Rule" id="MF_01973"/>
    </source>
</evidence>
<dbReference type="InterPro" id="IPR003959">
    <property type="entry name" value="ATPase_AAA_core"/>
</dbReference>
<keyword evidence="14" id="KW-1185">Reference proteome</keyword>
<dbReference type="GO" id="GO:0043565">
    <property type="term" value="F:sequence-specific DNA binding"/>
    <property type="evidence" value="ECO:0007669"/>
    <property type="project" value="UniProtKB-UniRule"/>
</dbReference>
<sequence>MARTASTRTKKVAERRKDAAGATQEIPLLPIRDNVHFPRMIFPLFVGREKSVRALDEAMAGSQHILLAAQREVGTEDPEPNELYSVGIIAEIMQILKVPDGTVRVMLEGLERVRIVEFIQNDPYFLVRVEKLPILETKDLQAEAIMRSVVTQFEQIVNIGKNIPPEALISLMSIDEPGRLADHVAWHMPSLRVETKQELLELLNPQERLEKLSILLKKEFEILEIQKNIRNRVEKEMGDTQREFILREQLKAIQQELGERDERQTEVDEFRVKVEEAGMPEEVAARAIKEIDRLEKMPYAAPEGVVIRTYLDTLVALPWSKASDETLDIDDAVGILDEDHYGLPKVKERILEFLAVRKLTGTLKGPILCFVGPPGVGKTSLGKSIARALGRKFIRISLGGVRDEAEIRGHRRTYIGAMPGRIIQGLKQTEVNNPVFMLDEIDKMGSDFRGDPSSALLEALDPEQNIDFSDHYLEVPFNLSDVMFITTANLLDPIPPALRDRMEIISFSGYIEDEKVQIARKFLIPKQIKDNGLQPEQLTIPDVMILKIIREHTREAGLRGFEREIATVCRKVARAVAQGRTEPVVIGPEEIRTYLGQRKYHYGVMEEEDEIGAATGLVYTEAGGDVISIEITLMRGKDGRLTLTGQLGDVMKESAQAALSYVRSRARALDIEEDFYERLEIHVHVPAGAIPKDGPSAGITMATALASALTKRAVRKDVAMTGEITLRGRVLPIGGLKEKVLAAHRAGIRTVILPFENEKDLEDLPNDVREEMKFEVVKHVDEVLELALLPKV</sequence>
<evidence type="ECO:0000256" key="12">
    <source>
        <dbReference type="RuleBase" id="RU000591"/>
    </source>
</evidence>
<dbReference type="InterPro" id="IPR027065">
    <property type="entry name" value="Lon_Prtase"/>
</dbReference>
<dbReference type="FunFam" id="3.40.50.300:FF:000382">
    <property type="entry name" value="Lon protease homolog 2, peroxisomal"/>
    <property type="match status" value="1"/>
</dbReference>
<evidence type="ECO:0000256" key="6">
    <source>
        <dbReference type="ARBA" id="ARBA00022825"/>
    </source>
</evidence>
<dbReference type="InterPro" id="IPR014721">
    <property type="entry name" value="Ribsml_uS5_D2-typ_fold_subgr"/>
</dbReference>
<evidence type="ECO:0000256" key="10">
    <source>
        <dbReference type="PIRNR" id="PIRNR001174"/>
    </source>
</evidence>
<dbReference type="GO" id="GO:0016887">
    <property type="term" value="F:ATP hydrolysis activity"/>
    <property type="evidence" value="ECO:0007669"/>
    <property type="project" value="UniProtKB-UniRule"/>
</dbReference>
<evidence type="ECO:0000256" key="3">
    <source>
        <dbReference type="ARBA" id="ARBA00022670"/>
    </source>
</evidence>
<protein>
    <recommendedName>
        <fullName evidence="9 10">Lon protease</fullName>
        <ecNumber evidence="9 10">3.4.21.53</ecNumber>
    </recommendedName>
    <alternativeName>
        <fullName evidence="9">ATP-dependent protease La</fullName>
    </alternativeName>
</protein>
<keyword evidence="6 9" id="KW-0720">Serine protease</keyword>
<keyword evidence="7 9" id="KW-0067">ATP-binding</keyword>
<feature type="active site" evidence="9 11">
    <location>
        <position position="739"/>
    </location>
</feature>
<dbReference type="InterPro" id="IPR008268">
    <property type="entry name" value="Peptidase_S16_AS"/>
</dbReference>
<dbReference type="GO" id="GO:0034605">
    <property type="term" value="P:cellular response to heat"/>
    <property type="evidence" value="ECO:0007669"/>
    <property type="project" value="UniProtKB-UniRule"/>
</dbReference>
<comment type="induction">
    <text evidence="9">By heat shock.</text>
</comment>
<dbReference type="PRINTS" id="PR00830">
    <property type="entry name" value="ENDOLAPTASE"/>
</dbReference>
<dbReference type="Gene3D" id="3.30.230.10">
    <property type="match status" value="1"/>
</dbReference>
<evidence type="ECO:0000313" key="13">
    <source>
        <dbReference type="EMBL" id="BDI32213.1"/>
    </source>
</evidence>
<reference evidence="13 14" key="1">
    <citation type="journal article" date="2019" name="Int. J. Syst. Evol. Microbiol.">
        <title>Capsulimonas corticalis gen. nov., sp. nov., an aerobic capsulated bacterium, of a novel bacterial order, Capsulimonadales ord. nov., of the class Armatimonadia of the phylum Armatimonadetes.</title>
        <authorList>
            <person name="Li J."/>
            <person name="Kudo C."/>
            <person name="Tonouchi A."/>
        </authorList>
    </citation>
    <scope>NUCLEOTIDE SEQUENCE [LARGE SCALE GENOMIC DNA]</scope>
    <source>
        <strain evidence="13 14">AX-7</strain>
    </source>
</reference>
<evidence type="ECO:0000256" key="5">
    <source>
        <dbReference type="ARBA" id="ARBA00022801"/>
    </source>
</evidence>
<comment type="subcellular location">
    <subcellularLocation>
        <location evidence="1 9 10">Cytoplasm</location>
    </subcellularLocation>
</comment>
<dbReference type="InterPro" id="IPR015947">
    <property type="entry name" value="PUA-like_sf"/>
</dbReference>
<dbReference type="OrthoDB" id="9803599at2"/>
<comment type="similarity">
    <text evidence="9 10 11 12">Belongs to the peptidase S16 family.</text>
</comment>
<dbReference type="SUPFAM" id="SSF54211">
    <property type="entry name" value="Ribosomal protein S5 domain 2-like"/>
    <property type="match status" value="1"/>
</dbReference>